<dbReference type="eggNOG" id="KOG2812">
    <property type="taxonomic scope" value="Eukaryota"/>
</dbReference>
<keyword evidence="6" id="KW-1185">Reference proteome</keyword>
<dbReference type="HOGENOM" id="CLU_032439_3_0_1"/>
<dbReference type="PANTHER" id="PTHR13087:SF12">
    <property type="entry name" value="NF-KAPPA-B-ACTIVATING PROTEIN C-TERMINAL DOMAIN-CONTAINING PROTEIN"/>
    <property type="match status" value="1"/>
</dbReference>
<dbReference type="GO" id="GO:0010468">
    <property type="term" value="P:regulation of gene expression"/>
    <property type="evidence" value="ECO:0000318"/>
    <property type="project" value="GO_Central"/>
</dbReference>
<evidence type="ECO:0000259" key="3">
    <source>
        <dbReference type="Pfam" id="PF06047"/>
    </source>
</evidence>
<gene>
    <name evidence="4" type="ORF">BRADI_3g38240v3</name>
</gene>
<feature type="compositionally biased region" description="Basic residues" evidence="2">
    <location>
        <begin position="117"/>
        <end position="137"/>
    </location>
</feature>
<dbReference type="PANTHER" id="PTHR13087">
    <property type="entry name" value="NF-KAPPA B ACTIVATING PROTEIN"/>
    <property type="match status" value="1"/>
</dbReference>
<dbReference type="InterPro" id="IPR040466">
    <property type="entry name" value="NKAP"/>
</dbReference>
<reference evidence="4" key="2">
    <citation type="submission" date="2017-06" db="EMBL/GenBank/DDBJ databases">
        <title>WGS assembly of Brachypodium distachyon.</title>
        <authorList>
            <consortium name="The International Brachypodium Initiative"/>
            <person name="Lucas S."/>
            <person name="Harmon-Smith M."/>
            <person name="Lail K."/>
            <person name="Tice H."/>
            <person name="Grimwood J."/>
            <person name="Bruce D."/>
            <person name="Barry K."/>
            <person name="Shu S."/>
            <person name="Lindquist E."/>
            <person name="Wang M."/>
            <person name="Pitluck S."/>
            <person name="Vogel J.P."/>
            <person name="Garvin D.F."/>
            <person name="Mockler T.C."/>
            <person name="Schmutz J."/>
            <person name="Rokhsar D."/>
            <person name="Bevan M.W."/>
        </authorList>
    </citation>
    <scope>NUCLEOTIDE SEQUENCE</scope>
    <source>
        <strain evidence="4">Bd21</strain>
    </source>
</reference>
<dbReference type="STRING" id="15368.I1I7V2"/>
<evidence type="ECO:0000313" key="5">
    <source>
        <dbReference type="EnsemblPlants" id="PNT68281"/>
    </source>
</evidence>
<protein>
    <recommendedName>
        <fullName evidence="3">NF-kappa-B-activating protein C-terminal domain-containing protein</fullName>
    </recommendedName>
</protein>
<proteinExistence type="inferred from homology"/>
<organism evidence="5">
    <name type="scientific">Brachypodium distachyon</name>
    <name type="common">Purple false brome</name>
    <name type="synonym">Trachynia distachya</name>
    <dbReference type="NCBI Taxonomy" id="15368"/>
    <lineage>
        <taxon>Eukaryota</taxon>
        <taxon>Viridiplantae</taxon>
        <taxon>Streptophyta</taxon>
        <taxon>Embryophyta</taxon>
        <taxon>Tracheophyta</taxon>
        <taxon>Spermatophyta</taxon>
        <taxon>Magnoliopsida</taxon>
        <taxon>Liliopsida</taxon>
        <taxon>Poales</taxon>
        <taxon>Poaceae</taxon>
        <taxon>BOP clade</taxon>
        <taxon>Pooideae</taxon>
        <taxon>Stipodae</taxon>
        <taxon>Brachypodieae</taxon>
        <taxon>Brachypodium</taxon>
    </lineage>
</organism>
<accession>I1I7V2</accession>
<feature type="region of interest" description="Disordered" evidence="2">
    <location>
        <begin position="1"/>
        <end position="185"/>
    </location>
</feature>
<comment type="similarity">
    <text evidence="1">Belongs to the NKAP family.</text>
</comment>
<dbReference type="InParanoid" id="I1I7V2"/>
<dbReference type="GO" id="GO:0003682">
    <property type="term" value="F:chromatin binding"/>
    <property type="evidence" value="ECO:0007669"/>
    <property type="project" value="InterPro"/>
</dbReference>
<feature type="region of interest" description="Disordered" evidence="2">
    <location>
        <begin position="240"/>
        <end position="259"/>
    </location>
</feature>
<name>I1I7V2_BRADI</name>
<dbReference type="AlphaFoldDB" id="I1I7V2"/>
<dbReference type="OrthoDB" id="681563at2759"/>
<evidence type="ECO:0000256" key="2">
    <source>
        <dbReference type="SAM" id="MobiDB-lite"/>
    </source>
</evidence>
<reference evidence="4 5" key="1">
    <citation type="journal article" date="2010" name="Nature">
        <title>Genome sequencing and analysis of the model grass Brachypodium distachyon.</title>
        <authorList>
            <consortium name="International Brachypodium Initiative"/>
        </authorList>
    </citation>
    <scope>NUCLEOTIDE SEQUENCE [LARGE SCALE GENOMIC DNA]</scope>
    <source>
        <strain evidence="4 5">Bd21</strain>
    </source>
</reference>
<dbReference type="InterPro" id="IPR009269">
    <property type="entry name" value="NKAP_C"/>
</dbReference>
<evidence type="ECO:0000313" key="4">
    <source>
        <dbReference type="EMBL" id="PNT68281.1"/>
    </source>
</evidence>
<feature type="compositionally biased region" description="Basic and acidic residues" evidence="2">
    <location>
        <begin position="158"/>
        <end position="172"/>
    </location>
</feature>
<feature type="compositionally biased region" description="Basic and acidic residues" evidence="2">
    <location>
        <begin position="56"/>
        <end position="69"/>
    </location>
</feature>
<feature type="domain" description="NF-kappa-B-activating protein C-terminal" evidence="3">
    <location>
        <begin position="193"/>
        <end position="293"/>
    </location>
</feature>
<dbReference type="EMBL" id="CM000882">
    <property type="protein sequence ID" value="PNT68281.1"/>
    <property type="molecule type" value="Genomic_DNA"/>
</dbReference>
<dbReference type="EnsemblPlants" id="PNT68281">
    <property type="protein sequence ID" value="PNT68281"/>
    <property type="gene ID" value="BRADI_3g38240v3"/>
</dbReference>
<dbReference type="Pfam" id="PF06047">
    <property type="entry name" value="Nkap_C"/>
    <property type="match status" value="1"/>
</dbReference>
<dbReference type="Proteomes" id="UP000008810">
    <property type="component" value="Chromosome 3"/>
</dbReference>
<dbReference type="Gramene" id="PNT68281">
    <property type="protein sequence ID" value="PNT68281"/>
    <property type="gene ID" value="BRADI_3g38240v3"/>
</dbReference>
<dbReference type="GO" id="GO:0005634">
    <property type="term" value="C:nucleus"/>
    <property type="evidence" value="ECO:0000318"/>
    <property type="project" value="GO_Central"/>
</dbReference>
<evidence type="ECO:0000313" key="6">
    <source>
        <dbReference type="Proteomes" id="UP000008810"/>
    </source>
</evidence>
<sequence length="312" mass="34608">MPPPETEPRISSIVGCRAAATAGRRRHRSPSPDRDRHRRHHEGDGQGLKGSSLARRVSDSSESDGSRSDGRHRRRCKERGRGRRGKESRRRHRGRSRGSDDDDSEISYDSVGSGDGKRRKRSRRSSRNGSRSRRKKSRGSDSHGSGKPSGGARSNVKTSDEPKEALEFREMIEEAPPGPMPMPQPRAEAQIVKYGGALRPGEGDAMAQFVQQGKRIPRRGEVGLTAEEIQRFEAAGYVMSGRAGTRGSPPCASARRTRCTAPRRSARALATFNYEQKAARERKVRDDLRRLVDRALGKLAQTAEQHDPFADK</sequence>
<feature type="compositionally biased region" description="Basic residues" evidence="2">
    <location>
        <begin position="70"/>
        <end position="96"/>
    </location>
</feature>
<reference evidence="5" key="3">
    <citation type="submission" date="2018-08" db="UniProtKB">
        <authorList>
            <consortium name="EnsemblPlants"/>
        </authorList>
    </citation>
    <scope>IDENTIFICATION</scope>
    <source>
        <strain evidence="5">cv. Bd21</strain>
    </source>
</reference>
<evidence type="ECO:0000256" key="1">
    <source>
        <dbReference type="ARBA" id="ARBA00009313"/>
    </source>
</evidence>
<dbReference type="OMA" id="FREMVNQ"/>